<dbReference type="OrthoDB" id="8160435at2"/>
<evidence type="ECO:0000313" key="4">
    <source>
        <dbReference type="Proteomes" id="UP000316030"/>
    </source>
</evidence>
<gene>
    <name evidence="3" type="ORF">SAMN06265173_103100</name>
</gene>
<dbReference type="PROSITE" id="PS51257">
    <property type="entry name" value="PROKAR_LIPOPROTEIN"/>
    <property type="match status" value="1"/>
</dbReference>
<dbReference type="AlphaFoldDB" id="A0A521BJY0"/>
<name>A0A521BJY0_9RHOB</name>
<protein>
    <submittedName>
        <fullName evidence="3">Uncharacterized conserved protein YgiB, involved in bioifilm formation, UPF0441/DUF1190 family</fullName>
    </submittedName>
</protein>
<evidence type="ECO:0000256" key="1">
    <source>
        <dbReference type="SAM" id="MobiDB-lite"/>
    </source>
</evidence>
<organism evidence="3 4">
    <name type="scientific">Thalassovita litoralis</name>
    <dbReference type="NCBI Taxonomy" id="1010611"/>
    <lineage>
        <taxon>Bacteria</taxon>
        <taxon>Pseudomonadati</taxon>
        <taxon>Pseudomonadota</taxon>
        <taxon>Alphaproteobacteria</taxon>
        <taxon>Rhodobacterales</taxon>
        <taxon>Roseobacteraceae</taxon>
        <taxon>Thalassovita</taxon>
    </lineage>
</organism>
<keyword evidence="4" id="KW-1185">Reference proteome</keyword>
<dbReference type="EMBL" id="FXTO01000003">
    <property type="protein sequence ID" value="SMO47413.1"/>
    <property type="molecule type" value="Genomic_DNA"/>
</dbReference>
<evidence type="ECO:0000313" key="3">
    <source>
        <dbReference type="EMBL" id="SMO47413.1"/>
    </source>
</evidence>
<reference evidence="3 4" key="1">
    <citation type="submission" date="2017-05" db="EMBL/GenBank/DDBJ databases">
        <authorList>
            <person name="Varghese N."/>
            <person name="Submissions S."/>
        </authorList>
    </citation>
    <scope>NUCLEOTIDE SEQUENCE [LARGE SCALE GENOMIC DNA]</scope>
    <source>
        <strain evidence="3 4">DSM 29506</strain>
    </source>
</reference>
<sequence length="196" mass="19851">MRKRSKTAALVIVGAASFTLAGCRDEAVDAQAFPDLQSCLDASGAGSLFSGEDCRTAFAEAQALNVETAPRYDSLEVCEQQYGEGNCGSEAQATTGGSGSIFMPLLAGYLIGNMLGGGRGVAAQPLYKTPDGRFTNPAGNATYSNNTGKAKLGSSAFSKAPTTVGKPPMTKTTAFSRGGFGNSNTRASGGFGGFGG</sequence>
<keyword evidence="2" id="KW-0732">Signal</keyword>
<accession>A0A521BJY0</accession>
<dbReference type="Proteomes" id="UP000316030">
    <property type="component" value="Unassembled WGS sequence"/>
</dbReference>
<dbReference type="InterPro" id="IPR009576">
    <property type="entry name" value="Biofilm_formation_YgiB"/>
</dbReference>
<dbReference type="Pfam" id="PF06693">
    <property type="entry name" value="DUF1190"/>
    <property type="match status" value="1"/>
</dbReference>
<feature type="signal peptide" evidence="2">
    <location>
        <begin position="1"/>
        <end position="21"/>
    </location>
</feature>
<proteinExistence type="predicted"/>
<feature type="region of interest" description="Disordered" evidence="1">
    <location>
        <begin position="158"/>
        <end position="196"/>
    </location>
</feature>
<dbReference type="RefSeq" id="WP_142492143.1">
    <property type="nucleotide sequence ID" value="NZ_FXTO01000003.1"/>
</dbReference>
<feature type="chain" id="PRO_5021962089" evidence="2">
    <location>
        <begin position="22"/>
        <end position="196"/>
    </location>
</feature>
<evidence type="ECO:0000256" key="2">
    <source>
        <dbReference type="SAM" id="SignalP"/>
    </source>
</evidence>